<comment type="subcellular location">
    <subcellularLocation>
        <location evidence="1">Nucleus</location>
    </subcellularLocation>
</comment>
<dbReference type="GO" id="GO:0008270">
    <property type="term" value="F:zinc ion binding"/>
    <property type="evidence" value="ECO:0007669"/>
    <property type="project" value="UniProtKB-KW"/>
</dbReference>
<organism evidence="9 10">
    <name type="scientific">Aquatica leii</name>
    <dbReference type="NCBI Taxonomy" id="1421715"/>
    <lineage>
        <taxon>Eukaryota</taxon>
        <taxon>Metazoa</taxon>
        <taxon>Ecdysozoa</taxon>
        <taxon>Arthropoda</taxon>
        <taxon>Hexapoda</taxon>
        <taxon>Insecta</taxon>
        <taxon>Pterygota</taxon>
        <taxon>Neoptera</taxon>
        <taxon>Endopterygota</taxon>
        <taxon>Coleoptera</taxon>
        <taxon>Polyphaga</taxon>
        <taxon>Elateriformia</taxon>
        <taxon>Elateroidea</taxon>
        <taxon>Lampyridae</taxon>
        <taxon>Luciolinae</taxon>
        <taxon>Aquatica</taxon>
    </lineage>
</organism>
<feature type="domain" description="C2H2-type" evidence="8">
    <location>
        <begin position="210"/>
        <end position="237"/>
    </location>
</feature>
<dbReference type="FunFam" id="3.30.160.60:FF:000446">
    <property type="entry name" value="Zinc finger protein"/>
    <property type="match status" value="1"/>
</dbReference>
<feature type="domain" description="C2H2-type" evidence="8">
    <location>
        <begin position="325"/>
        <end position="352"/>
    </location>
</feature>
<dbReference type="InterPro" id="IPR013087">
    <property type="entry name" value="Znf_C2H2_type"/>
</dbReference>
<reference evidence="10" key="1">
    <citation type="submission" date="2023-01" db="EMBL/GenBank/DDBJ databases">
        <title>Key to firefly adult light organ development and bioluminescence: homeobox transcription factors regulate luciferase expression and transportation to peroxisome.</title>
        <authorList>
            <person name="Fu X."/>
        </authorList>
    </citation>
    <scope>NUCLEOTIDE SEQUENCE [LARGE SCALE GENOMIC DNA]</scope>
</reference>
<dbReference type="PROSITE" id="PS00028">
    <property type="entry name" value="ZINC_FINGER_C2H2_1"/>
    <property type="match status" value="10"/>
</dbReference>
<dbReference type="InterPro" id="IPR036236">
    <property type="entry name" value="Znf_C2H2_sf"/>
</dbReference>
<feature type="domain" description="C2H2-type" evidence="8">
    <location>
        <begin position="297"/>
        <end position="324"/>
    </location>
</feature>
<dbReference type="SUPFAM" id="SSF57667">
    <property type="entry name" value="beta-beta-alpha zinc fingers"/>
    <property type="match status" value="5"/>
</dbReference>
<feature type="domain" description="C2H2-type" evidence="8">
    <location>
        <begin position="238"/>
        <end position="265"/>
    </location>
</feature>
<feature type="domain" description="C2H2-type" evidence="8">
    <location>
        <begin position="418"/>
        <end position="441"/>
    </location>
</feature>
<keyword evidence="3" id="KW-0677">Repeat</keyword>
<feature type="domain" description="C2H2-type" evidence="8">
    <location>
        <begin position="266"/>
        <end position="294"/>
    </location>
</feature>
<comment type="caution">
    <text evidence="9">The sequence shown here is derived from an EMBL/GenBank/DDBJ whole genome shotgun (WGS) entry which is preliminary data.</text>
</comment>
<evidence type="ECO:0000256" key="7">
    <source>
        <dbReference type="PROSITE-ProRule" id="PRU00042"/>
    </source>
</evidence>
<proteinExistence type="predicted"/>
<keyword evidence="2" id="KW-0479">Metal-binding</keyword>
<dbReference type="Pfam" id="PF00096">
    <property type="entry name" value="zf-C2H2"/>
    <property type="match status" value="8"/>
</dbReference>
<protein>
    <recommendedName>
        <fullName evidence="8">C2H2-type domain-containing protein</fullName>
    </recommendedName>
</protein>
<evidence type="ECO:0000259" key="8">
    <source>
        <dbReference type="PROSITE" id="PS50157"/>
    </source>
</evidence>
<dbReference type="PANTHER" id="PTHR24394:SF29">
    <property type="entry name" value="MYONEURIN"/>
    <property type="match status" value="1"/>
</dbReference>
<accession>A0AAN7SQB9</accession>
<keyword evidence="4 7" id="KW-0863">Zinc-finger</keyword>
<evidence type="ECO:0000256" key="5">
    <source>
        <dbReference type="ARBA" id="ARBA00022833"/>
    </source>
</evidence>
<feature type="domain" description="C2H2-type" evidence="8">
    <location>
        <begin position="88"/>
        <end position="116"/>
    </location>
</feature>
<feature type="domain" description="C2H2-type" evidence="8">
    <location>
        <begin position="353"/>
        <end position="376"/>
    </location>
</feature>
<gene>
    <name evidence="9" type="ORF">RN001_010456</name>
</gene>
<dbReference type="SMART" id="SM00355">
    <property type="entry name" value="ZnF_C2H2"/>
    <property type="match status" value="11"/>
</dbReference>
<dbReference type="PANTHER" id="PTHR24394">
    <property type="entry name" value="ZINC FINGER PROTEIN"/>
    <property type="match status" value="1"/>
</dbReference>
<evidence type="ECO:0000256" key="2">
    <source>
        <dbReference type="ARBA" id="ARBA00022723"/>
    </source>
</evidence>
<dbReference type="GO" id="GO:0005634">
    <property type="term" value="C:nucleus"/>
    <property type="evidence" value="ECO:0007669"/>
    <property type="project" value="UniProtKB-SubCell"/>
</dbReference>
<sequence>MNSEQKCIICVKGAATLINLSETDCHNITWLCKLSFCVPEVHWSEDYWICTECASQLEAACAFRDLCIRSVAQRPQFELKYESIKKEFICFHCNESFVRKMLLITHLRTKHRDKTQCSYCRSTHTDDCSLSKTFWCDKCNILFKTQRLLRNHVAKCGVNKEPYNDFVTGDTDILQQGLFSKTCNICGMVFSTRYLAKRHIRNVHATEKNYQCDICQQKFASPVYLSAHKRYHSGERPHICSFCGKGFITGSDLYHHEKIHANKRAYKCDQCPKAFNTSSDLHKHKLCVHKDKSEWKYVCTYCNRRFPLKTNLDAHTKTHTGERNFACHLCDHKCVNRSVLLRHITSHSNIRLFKCNICTMEYKHKKSLDIHMRKAHGIGNAKIPERVKKYFCHVCPKSYFGNDNLQKHIRTHTGERPFSCHICEKRFIDKSYVKQHLKTAHNICFINGFLNADCI</sequence>
<evidence type="ECO:0000256" key="4">
    <source>
        <dbReference type="ARBA" id="ARBA00022771"/>
    </source>
</evidence>
<evidence type="ECO:0000256" key="6">
    <source>
        <dbReference type="ARBA" id="ARBA00023242"/>
    </source>
</evidence>
<dbReference type="Proteomes" id="UP001353858">
    <property type="component" value="Unassembled WGS sequence"/>
</dbReference>
<evidence type="ECO:0000256" key="1">
    <source>
        <dbReference type="ARBA" id="ARBA00004123"/>
    </source>
</evidence>
<dbReference type="EMBL" id="JARPUR010000004">
    <property type="protein sequence ID" value="KAK4877950.1"/>
    <property type="molecule type" value="Genomic_DNA"/>
</dbReference>
<evidence type="ECO:0000256" key="3">
    <source>
        <dbReference type="ARBA" id="ARBA00022737"/>
    </source>
</evidence>
<keyword evidence="5" id="KW-0862">Zinc</keyword>
<name>A0AAN7SQB9_9COLE</name>
<dbReference type="PROSITE" id="PS50157">
    <property type="entry name" value="ZINC_FINGER_C2H2_2"/>
    <property type="match status" value="10"/>
</dbReference>
<dbReference type="GO" id="GO:0000981">
    <property type="term" value="F:DNA-binding transcription factor activity, RNA polymerase II-specific"/>
    <property type="evidence" value="ECO:0007669"/>
    <property type="project" value="TreeGrafter"/>
</dbReference>
<feature type="domain" description="C2H2-type" evidence="8">
    <location>
        <begin position="390"/>
        <end position="417"/>
    </location>
</feature>
<keyword evidence="10" id="KW-1185">Reference proteome</keyword>
<evidence type="ECO:0000313" key="10">
    <source>
        <dbReference type="Proteomes" id="UP001353858"/>
    </source>
</evidence>
<dbReference type="AlphaFoldDB" id="A0AAN7SQB9"/>
<dbReference type="FunFam" id="3.30.160.60:FF:000624">
    <property type="entry name" value="zinc finger protein 697"/>
    <property type="match status" value="2"/>
</dbReference>
<evidence type="ECO:0000313" key="9">
    <source>
        <dbReference type="EMBL" id="KAK4877950.1"/>
    </source>
</evidence>
<feature type="domain" description="C2H2-type" evidence="8">
    <location>
        <begin position="181"/>
        <end position="209"/>
    </location>
</feature>
<keyword evidence="6" id="KW-0539">Nucleus</keyword>
<dbReference type="Gene3D" id="3.30.160.60">
    <property type="entry name" value="Classic Zinc Finger"/>
    <property type="match status" value="8"/>
</dbReference>